<evidence type="ECO:0000259" key="9">
    <source>
        <dbReference type="PROSITE" id="PS50893"/>
    </source>
</evidence>
<dbReference type="GO" id="GO:0015833">
    <property type="term" value="P:peptide transport"/>
    <property type="evidence" value="ECO:0007669"/>
    <property type="project" value="InterPro"/>
</dbReference>
<evidence type="ECO:0000313" key="11">
    <source>
        <dbReference type="Proteomes" id="UP000294558"/>
    </source>
</evidence>
<dbReference type="FunFam" id="3.40.50.300:FF:000016">
    <property type="entry name" value="Oligopeptide ABC transporter ATP-binding component"/>
    <property type="match status" value="1"/>
</dbReference>
<evidence type="ECO:0000256" key="4">
    <source>
        <dbReference type="ARBA" id="ARBA00022475"/>
    </source>
</evidence>
<gene>
    <name evidence="10" type="ORF">BDK89_0522</name>
</gene>
<feature type="domain" description="ABC transporter" evidence="9">
    <location>
        <begin position="472"/>
        <end position="722"/>
    </location>
</feature>
<dbReference type="Gene3D" id="3.40.50.300">
    <property type="entry name" value="P-loop containing nucleotide triphosphate hydrolases"/>
    <property type="match status" value="3"/>
</dbReference>
<dbReference type="CDD" id="cd03257">
    <property type="entry name" value="ABC_NikE_OppD_transporters"/>
    <property type="match status" value="2"/>
</dbReference>
<evidence type="ECO:0000256" key="6">
    <source>
        <dbReference type="ARBA" id="ARBA00022840"/>
    </source>
</evidence>
<dbReference type="InterPro" id="IPR003439">
    <property type="entry name" value="ABC_transporter-like_ATP-bd"/>
</dbReference>
<dbReference type="Pfam" id="PF00005">
    <property type="entry name" value="ABC_tran"/>
    <property type="match status" value="3"/>
</dbReference>
<evidence type="ECO:0000256" key="2">
    <source>
        <dbReference type="ARBA" id="ARBA00005417"/>
    </source>
</evidence>
<comment type="caution">
    <text evidence="10">The sequence shown here is derived from an EMBL/GenBank/DDBJ whole genome shotgun (WGS) entry which is preliminary data.</text>
</comment>
<evidence type="ECO:0000256" key="5">
    <source>
        <dbReference type="ARBA" id="ARBA00022741"/>
    </source>
</evidence>
<dbReference type="PROSITE" id="PS50893">
    <property type="entry name" value="ABC_TRANSPORTER_2"/>
    <property type="match status" value="2"/>
</dbReference>
<dbReference type="InterPro" id="IPR017871">
    <property type="entry name" value="ABC_transporter-like_CS"/>
</dbReference>
<comment type="similarity">
    <text evidence="2">Belongs to the ABC transporter superfamily.</text>
</comment>
<dbReference type="RefSeq" id="WP_133867462.1">
    <property type="nucleotide sequence ID" value="NZ_SOAU01000001.1"/>
</dbReference>
<dbReference type="EMBL" id="SOAU01000001">
    <property type="protein sequence ID" value="TDT14963.1"/>
    <property type="molecule type" value="Genomic_DNA"/>
</dbReference>
<dbReference type="PANTHER" id="PTHR43297:SF2">
    <property type="entry name" value="DIPEPTIDE TRANSPORT ATP-BINDING PROTEIN DPPD"/>
    <property type="match status" value="1"/>
</dbReference>
<accession>A0A4R7HXV8</accession>
<comment type="subcellular location">
    <subcellularLocation>
        <location evidence="1">Cell membrane</location>
        <topology evidence="1">Peripheral membrane protein</topology>
    </subcellularLocation>
</comment>
<dbReference type="InterPro" id="IPR050388">
    <property type="entry name" value="ABC_Ni/Peptide_Import"/>
</dbReference>
<dbReference type="InterPro" id="IPR013563">
    <property type="entry name" value="Oligopep_ABC_C"/>
</dbReference>
<feature type="domain" description="ABC transporter" evidence="9">
    <location>
        <begin position="18"/>
        <end position="372"/>
    </location>
</feature>
<protein>
    <submittedName>
        <fullName evidence="10">Oligopeptide/dipeptide ABC transporter ATP-binding protein</fullName>
    </submittedName>
</protein>
<keyword evidence="3" id="KW-0813">Transport</keyword>
<feature type="transmembrane region" description="Helical" evidence="8">
    <location>
        <begin position="190"/>
        <end position="208"/>
    </location>
</feature>
<dbReference type="SMART" id="SM00382">
    <property type="entry name" value="AAA"/>
    <property type="match status" value="2"/>
</dbReference>
<dbReference type="NCBIfam" id="NF008453">
    <property type="entry name" value="PRK11308.1"/>
    <property type="match status" value="3"/>
</dbReference>
<feature type="transmembrane region" description="Helical" evidence="8">
    <location>
        <begin position="214"/>
        <end position="234"/>
    </location>
</feature>
<sequence>MAGSGDAHLRRDSSRVALSVDDITVEFPIHGTHDRVRALSGVSFDVLENEVLGIVGESGCGKSTAGRTVAGIWRPSSGTVSLRGEDVTALRIGDERRAHLEMVFQDPIGSLNPRRTIGESLIDPLEIQWRSRFDRSAPSRWASRLWTSTVRSLTTRSVVAAAKVGLGLLVGALLVQLLLGYDMSDGSPTVPVIVAAVVGIVLAAPLVAGGLLAAVLWSALAVVGAMVEAVTALTRRTQLSTFRSEAEQRARTALLEVGIDPDQTLHKRPHEFSGGQAQRICIARSLVREPSVLICDEPVSALDVSVQAQVLNVLHDLTERRDLALVLIAHDLAVVKAMSDRIAVMYLGKICEVGTPDEVFEQPRHPYTRMLLDAIPLPDPSVVVGDEVHELGELPSPVNPPSGCRFRTRCERATTLCAEVEPTIEPTSEQSFVACHHPIDTEPRTVAPSVTVEARASQSASSDRPVPDRPLVSVRSLRTSFDTPRGLVRAVDGVDLDIWPGRTLGVVGESGSGKTVLSRSIMNLLPPNGVHRSGTITFGERRIDDLSNRAMRSLWGGDMAMIFQDPSQSLHPMYKIGRQITDAIAANLDLDDRAARERGIELLRSVRIPDPERRFDEYPHQLSGGMRQRAMIAIALSCDPHLLFADEPTTALDVTVQAQVLDLLQVQRRERHMAMVLVTHDLGVVAGRADDVAVMYAGRVVEHTDVSSLFAEPKHPYTRALLRSIPRLDDAPGALPTAIEGRPPELVDRAPGCAFAPRCDVATDRCRVDDPALTELGVGHAVACHHPIETPVSIDVRPDPESPSLSGR</sequence>
<organism evidence="10 11">
    <name type="scientific">Ilumatobacter fluminis</name>
    <dbReference type="NCBI Taxonomy" id="467091"/>
    <lineage>
        <taxon>Bacteria</taxon>
        <taxon>Bacillati</taxon>
        <taxon>Actinomycetota</taxon>
        <taxon>Acidimicrobiia</taxon>
        <taxon>Acidimicrobiales</taxon>
        <taxon>Ilumatobacteraceae</taxon>
        <taxon>Ilumatobacter</taxon>
    </lineage>
</organism>
<keyword evidence="8" id="KW-1133">Transmembrane helix</keyword>
<feature type="transmembrane region" description="Helical" evidence="8">
    <location>
        <begin position="158"/>
        <end position="178"/>
    </location>
</feature>
<evidence type="ECO:0000256" key="3">
    <source>
        <dbReference type="ARBA" id="ARBA00022448"/>
    </source>
</evidence>
<dbReference type="SUPFAM" id="SSF52540">
    <property type="entry name" value="P-loop containing nucleoside triphosphate hydrolases"/>
    <property type="match status" value="2"/>
</dbReference>
<keyword evidence="6 10" id="KW-0067">ATP-binding</keyword>
<dbReference type="PROSITE" id="PS00211">
    <property type="entry name" value="ABC_TRANSPORTER_1"/>
    <property type="match status" value="2"/>
</dbReference>
<dbReference type="InterPro" id="IPR027417">
    <property type="entry name" value="P-loop_NTPase"/>
</dbReference>
<dbReference type="AlphaFoldDB" id="A0A4R7HXV8"/>
<reference evidence="10 11" key="1">
    <citation type="submission" date="2019-03" db="EMBL/GenBank/DDBJ databases">
        <title>Sequencing the genomes of 1000 actinobacteria strains.</title>
        <authorList>
            <person name="Klenk H.-P."/>
        </authorList>
    </citation>
    <scope>NUCLEOTIDE SEQUENCE [LARGE SCALE GENOMIC DNA]</scope>
    <source>
        <strain evidence="10 11">DSM 18936</strain>
    </source>
</reference>
<dbReference type="GO" id="GO:0005886">
    <property type="term" value="C:plasma membrane"/>
    <property type="evidence" value="ECO:0007669"/>
    <property type="project" value="UniProtKB-SubCell"/>
</dbReference>
<evidence type="ECO:0000313" key="10">
    <source>
        <dbReference type="EMBL" id="TDT14963.1"/>
    </source>
</evidence>
<dbReference type="InterPro" id="IPR003593">
    <property type="entry name" value="AAA+_ATPase"/>
</dbReference>
<dbReference type="PANTHER" id="PTHR43297">
    <property type="entry name" value="OLIGOPEPTIDE TRANSPORT ATP-BINDING PROTEIN APPD"/>
    <property type="match status" value="1"/>
</dbReference>
<dbReference type="GO" id="GO:0016887">
    <property type="term" value="F:ATP hydrolysis activity"/>
    <property type="evidence" value="ECO:0007669"/>
    <property type="project" value="InterPro"/>
</dbReference>
<name>A0A4R7HXV8_9ACTN</name>
<keyword evidence="8" id="KW-0812">Transmembrane</keyword>
<keyword evidence="7 8" id="KW-0472">Membrane</keyword>
<dbReference type="NCBIfam" id="TIGR01727">
    <property type="entry name" value="oligo_HPY"/>
    <property type="match status" value="2"/>
</dbReference>
<evidence type="ECO:0000256" key="8">
    <source>
        <dbReference type="SAM" id="Phobius"/>
    </source>
</evidence>
<dbReference type="Proteomes" id="UP000294558">
    <property type="component" value="Unassembled WGS sequence"/>
</dbReference>
<keyword evidence="11" id="KW-1185">Reference proteome</keyword>
<evidence type="ECO:0000256" key="7">
    <source>
        <dbReference type="ARBA" id="ARBA00023136"/>
    </source>
</evidence>
<evidence type="ECO:0000256" key="1">
    <source>
        <dbReference type="ARBA" id="ARBA00004202"/>
    </source>
</evidence>
<dbReference type="OrthoDB" id="2986442at2"/>
<keyword evidence="4" id="KW-1003">Cell membrane</keyword>
<keyword evidence="5" id="KW-0547">Nucleotide-binding</keyword>
<dbReference type="GO" id="GO:0005524">
    <property type="term" value="F:ATP binding"/>
    <property type="evidence" value="ECO:0007669"/>
    <property type="project" value="UniProtKB-KW"/>
</dbReference>
<proteinExistence type="inferred from homology"/>
<dbReference type="Pfam" id="PF08352">
    <property type="entry name" value="oligo_HPY"/>
    <property type="match status" value="2"/>
</dbReference>